<name>A0ACC2LL93_PERAE</name>
<reference evidence="1 2" key="1">
    <citation type="journal article" date="2022" name="Hortic Res">
        <title>A haplotype resolved chromosomal level avocado genome allows analysis of novel avocado genes.</title>
        <authorList>
            <person name="Nath O."/>
            <person name="Fletcher S.J."/>
            <person name="Hayward A."/>
            <person name="Shaw L.M."/>
            <person name="Masouleh A.K."/>
            <person name="Furtado A."/>
            <person name="Henry R.J."/>
            <person name="Mitter N."/>
        </authorList>
    </citation>
    <scope>NUCLEOTIDE SEQUENCE [LARGE SCALE GENOMIC DNA]</scope>
    <source>
        <strain evidence="2">cv. Hass</strain>
    </source>
</reference>
<dbReference type="EMBL" id="CM056816">
    <property type="protein sequence ID" value="KAJ8633928.1"/>
    <property type="molecule type" value="Genomic_DNA"/>
</dbReference>
<evidence type="ECO:0000313" key="2">
    <source>
        <dbReference type="Proteomes" id="UP001234297"/>
    </source>
</evidence>
<comment type="caution">
    <text evidence="1">The sequence shown here is derived from an EMBL/GenBank/DDBJ whole genome shotgun (WGS) entry which is preliminary data.</text>
</comment>
<dbReference type="Proteomes" id="UP001234297">
    <property type="component" value="Chromosome 8"/>
</dbReference>
<organism evidence="1 2">
    <name type="scientific">Persea americana</name>
    <name type="common">Avocado</name>
    <dbReference type="NCBI Taxonomy" id="3435"/>
    <lineage>
        <taxon>Eukaryota</taxon>
        <taxon>Viridiplantae</taxon>
        <taxon>Streptophyta</taxon>
        <taxon>Embryophyta</taxon>
        <taxon>Tracheophyta</taxon>
        <taxon>Spermatophyta</taxon>
        <taxon>Magnoliopsida</taxon>
        <taxon>Magnoliidae</taxon>
        <taxon>Laurales</taxon>
        <taxon>Lauraceae</taxon>
        <taxon>Persea</taxon>
    </lineage>
</organism>
<proteinExistence type="predicted"/>
<sequence length="174" mass="18532">MRASRFLLFRVLPIVTETPSQQLKMSPPPNPNQNQRTNNNNNNKGGKSGKGKSNDKKSSSSSSSTSNDTTSSIPACLRLISPSTVSITVHAKPGSKLATITDIGEEALGVQIDAPARDGEANAALIDYMSSVLGVKRRQVSIGSGSKSRDKVVLVEEVSLQNVFDALNKVCHCH</sequence>
<evidence type="ECO:0000313" key="1">
    <source>
        <dbReference type="EMBL" id="KAJ8633928.1"/>
    </source>
</evidence>
<accession>A0ACC2LL93</accession>
<keyword evidence="2" id="KW-1185">Reference proteome</keyword>
<protein>
    <submittedName>
        <fullName evidence="1">Uncharacterized protein</fullName>
    </submittedName>
</protein>
<gene>
    <name evidence="1" type="ORF">MRB53_027264</name>
</gene>